<proteinExistence type="predicted"/>
<sequence length="110" mass="12505">MHTPDYRRMISGAIDATIRMWDCRTRQSVGESLFDPTGFIQTVALSGWSPYRIELRRVDHPGTGLGRYHRSFGGPTVFRYKIQASVQCFGRCSCTPGQYQVQDGKRLGCR</sequence>
<feature type="repeat" description="WD" evidence="1">
    <location>
        <begin position="1"/>
        <end position="31"/>
    </location>
</feature>
<dbReference type="AlphaFoldDB" id="R7SSJ9"/>
<reference evidence="2 3" key="1">
    <citation type="journal article" date="2012" name="Science">
        <title>The Paleozoic origin of enzymatic lignin decomposition reconstructed from 31 fungal genomes.</title>
        <authorList>
            <person name="Floudas D."/>
            <person name="Binder M."/>
            <person name="Riley R."/>
            <person name="Barry K."/>
            <person name="Blanchette R.A."/>
            <person name="Henrissat B."/>
            <person name="Martinez A.T."/>
            <person name="Otillar R."/>
            <person name="Spatafora J.W."/>
            <person name="Yadav J.S."/>
            <person name="Aerts A."/>
            <person name="Benoit I."/>
            <person name="Boyd A."/>
            <person name="Carlson A."/>
            <person name="Copeland A."/>
            <person name="Coutinho P.M."/>
            <person name="de Vries R.P."/>
            <person name="Ferreira P."/>
            <person name="Findley K."/>
            <person name="Foster B."/>
            <person name="Gaskell J."/>
            <person name="Glotzer D."/>
            <person name="Gorecki P."/>
            <person name="Heitman J."/>
            <person name="Hesse C."/>
            <person name="Hori C."/>
            <person name="Igarashi K."/>
            <person name="Jurgens J.A."/>
            <person name="Kallen N."/>
            <person name="Kersten P."/>
            <person name="Kohler A."/>
            <person name="Kuees U."/>
            <person name="Kumar T.K.A."/>
            <person name="Kuo A."/>
            <person name="LaButti K."/>
            <person name="Larrondo L.F."/>
            <person name="Lindquist E."/>
            <person name="Ling A."/>
            <person name="Lombard V."/>
            <person name="Lucas S."/>
            <person name="Lundell T."/>
            <person name="Martin R."/>
            <person name="McLaughlin D.J."/>
            <person name="Morgenstern I."/>
            <person name="Morin E."/>
            <person name="Murat C."/>
            <person name="Nagy L.G."/>
            <person name="Nolan M."/>
            <person name="Ohm R.A."/>
            <person name="Patyshakuliyeva A."/>
            <person name="Rokas A."/>
            <person name="Ruiz-Duenas F.J."/>
            <person name="Sabat G."/>
            <person name="Salamov A."/>
            <person name="Samejima M."/>
            <person name="Schmutz J."/>
            <person name="Slot J.C."/>
            <person name="St John F."/>
            <person name="Stenlid J."/>
            <person name="Sun H."/>
            <person name="Sun S."/>
            <person name="Syed K."/>
            <person name="Tsang A."/>
            <person name="Wiebenga A."/>
            <person name="Young D."/>
            <person name="Pisabarro A."/>
            <person name="Eastwood D.C."/>
            <person name="Martin F."/>
            <person name="Cullen D."/>
            <person name="Grigoriev I.V."/>
            <person name="Hibbett D.S."/>
        </authorList>
    </citation>
    <scope>NUCLEOTIDE SEQUENCE [LARGE SCALE GENOMIC DNA]</scope>
    <source>
        <strain evidence="2 3">LYAD-421 SS1</strain>
    </source>
</reference>
<evidence type="ECO:0000256" key="1">
    <source>
        <dbReference type="PROSITE-ProRule" id="PRU00221"/>
    </source>
</evidence>
<accession>R7SSJ9</accession>
<evidence type="ECO:0000313" key="2">
    <source>
        <dbReference type="EMBL" id="EJF58665.1"/>
    </source>
</evidence>
<organism evidence="2 3">
    <name type="scientific">Dichomitus squalens (strain LYAD-421)</name>
    <name type="common">Western red white-rot fungus</name>
    <dbReference type="NCBI Taxonomy" id="732165"/>
    <lineage>
        <taxon>Eukaryota</taxon>
        <taxon>Fungi</taxon>
        <taxon>Dikarya</taxon>
        <taxon>Basidiomycota</taxon>
        <taxon>Agaricomycotina</taxon>
        <taxon>Agaricomycetes</taxon>
        <taxon>Polyporales</taxon>
        <taxon>Polyporaceae</taxon>
        <taxon>Dichomitus</taxon>
    </lineage>
</organism>
<dbReference type="KEGG" id="dsq:DICSQDRAFT_139278"/>
<dbReference type="EMBL" id="JH719433">
    <property type="protein sequence ID" value="EJF58665.1"/>
    <property type="molecule type" value="Genomic_DNA"/>
</dbReference>
<dbReference type="InterPro" id="IPR015943">
    <property type="entry name" value="WD40/YVTN_repeat-like_dom_sf"/>
</dbReference>
<evidence type="ECO:0000313" key="3">
    <source>
        <dbReference type="Proteomes" id="UP000053319"/>
    </source>
</evidence>
<dbReference type="Gene3D" id="2.130.10.10">
    <property type="entry name" value="YVTN repeat-like/Quinoprotein amine dehydrogenase"/>
    <property type="match status" value="1"/>
</dbReference>
<keyword evidence="1" id="KW-0853">WD repeat</keyword>
<gene>
    <name evidence="2" type="ORF">DICSQDRAFT_139278</name>
</gene>
<name>R7SSJ9_DICSQ</name>
<dbReference type="InterPro" id="IPR001680">
    <property type="entry name" value="WD40_rpt"/>
</dbReference>
<dbReference type="GeneID" id="18835830"/>
<dbReference type="Proteomes" id="UP000053319">
    <property type="component" value="Unassembled WGS sequence"/>
</dbReference>
<dbReference type="HOGENOM" id="CLU_2170992_0_0_1"/>
<dbReference type="PROSITE" id="PS50082">
    <property type="entry name" value="WD_REPEATS_2"/>
    <property type="match status" value="1"/>
</dbReference>
<dbReference type="RefSeq" id="XP_007368692.1">
    <property type="nucleotide sequence ID" value="XM_007368630.1"/>
</dbReference>
<protein>
    <submittedName>
        <fullName evidence="2">Uncharacterized protein</fullName>
    </submittedName>
</protein>